<proteinExistence type="predicted"/>
<evidence type="ECO:0000256" key="2">
    <source>
        <dbReference type="SAM" id="MobiDB-lite"/>
    </source>
</evidence>
<dbReference type="AlphaFoldDB" id="A0A397FYL5"/>
<reference evidence="4 5" key="1">
    <citation type="submission" date="2018-08" db="EMBL/GenBank/DDBJ databases">
        <title>Genome and evolution of the arbuscular mycorrhizal fungus Diversispora epigaea (formerly Glomus versiforme) and its bacterial endosymbionts.</title>
        <authorList>
            <person name="Sun X."/>
            <person name="Fei Z."/>
            <person name="Harrison M."/>
        </authorList>
    </citation>
    <scope>NUCLEOTIDE SEQUENCE [LARGE SCALE GENOMIC DNA]</scope>
    <source>
        <strain evidence="4 5">IT104</strain>
    </source>
</reference>
<feature type="domain" description="Protein kinase" evidence="3">
    <location>
        <begin position="361"/>
        <end position="595"/>
    </location>
</feature>
<dbReference type="Pfam" id="PF07714">
    <property type="entry name" value="PK_Tyr_Ser-Thr"/>
    <property type="match status" value="2"/>
</dbReference>
<dbReference type="Gene3D" id="1.10.510.10">
    <property type="entry name" value="Transferase(Phosphotransferase) domain 1"/>
    <property type="match status" value="2"/>
</dbReference>
<evidence type="ECO:0000313" key="4">
    <source>
        <dbReference type="EMBL" id="RHZ43851.1"/>
    </source>
</evidence>
<comment type="caution">
    <text evidence="4">The sequence shown here is derived from an EMBL/GenBank/DDBJ whole genome shotgun (WGS) entry which is preliminary data.</text>
</comment>
<protein>
    <recommendedName>
        <fullName evidence="3">Protein kinase domain-containing protein</fullName>
    </recommendedName>
</protein>
<dbReference type="PROSITE" id="PS50011">
    <property type="entry name" value="PROTEIN_KINASE_DOM"/>
    <property type="match status" value="2"/>
</dbReference>
<dbReference type="InterPro" id="IPR017441">
    <property type="entry name" value="Protein_kinase_ATP_BS"/>
</dbReference>
<feature type="compositionally biased region" description="Acidic residues" evidence="2">
    <location>
        <begin position="674"/>
        <end position="684"/>
    </location>
</feature>
<evidence type="ECO:0000259" key="3">
    <source>
        <dbReference type="PROSITE" id="PS50011"/>
    </source>
</evidence>
<dbReference type="OrthoDB" id="195446at2759"/>
<dbReference type="GO" id="GO:0004674">
    <property type="term" value="F:protein serine/threonine kinase activity"/>
    <property type="evidence" value="ECO:0007669"/>
    <property type="project" value="TreeGrafter"/>
</dbReference>
<dbReference type="InterPro" id="IPR011009">
    <property type="entry name" value="Kinase-like_dom_sf"/>
</dbReference>
<dbReference type="SUPFAM" id="SSF56112">
    <property type="entry name" value="Protein kinase-like (PK-like)"/>
    <property type="match status" value="2"/>
</dbReference>
<feature type="binding site" evidence="1">
    <location>
        <position position="396"/>
    </location>
    <ligand>
        <name>ATP</name>
        <dbReference type="ChEBI" id="CHEBI:30616"/>
    </ligand>
</feature>
<evidence type="ECO:0000256" key="1">
    <source>
        <dbReference type="PROSITE-ProRule" id="PRU10141"/>
    </source>
</evidence>
<keyword evidence="1" id="KW-0067">ATP-binding</keyword>
<dbReference type="InterPro" id="IPR001245">
    <property type="entry name" value="Ser-Thr/Tyr_kinase_cat_dom"/>
</dbReference>
<dbReference type="InterPro" id="IPR000719">
    <property type="entry name" value="Prot_kinase_dom"/>
</dbReference>
<feature type="domain" description="Protein kinase" evidence="3">
    <location>
        <begin position="1"/>
        <end position="224"/>
    </location>
</feature>
<sequence>MSSLNTLNATQEYDKRCNAMNLLIVDSCNKNIDYLIRETQFTKVIDSEFLEWVPYTCQMKNPMFWRIGKIHYKKIHSGNFLIIGDYTRISDLGLSQPENIDSNLSRKSQMYGIIPYMAPELFKGQIFSYTSDIYSLGMIMWELTSGHRPFHDQEHGPKLVLDILNGKRPEITEDTPECWANLMKGCEFWRLLENFNYDHPDMWIKFNEAEKKRCEMVKSKKPFVQDMSIPILDIISISSTISGIFYNDNLFSDGHFDIIDIKYNSNEIGNSDGNSSSENSKKHFLDELQEITDQSNILILKRRKISEYLADNVDINSLYFCLQCLTLVVNSGNKNIDDLIKESQSPKYGNPLIRWVPYEKFTNIEYIGKGGFSQIYKATWERNYGIERVKTEVVLKVLNESRNVNEEFLKEFKHINKFNIREIIECYGVTQDPITENYAFILEYVQDGDLHHFIRKHFEVFTWKKKITYLTYIAQGIEKIHNKKIIHRDLHSGNILIIACSIRISDLGFSQPANIKPNLSRKSQIYGIIPYMAPELFNINHIHMHQIIWQLTSGHRPFRDQEHECWANLMKRCWHSDPSQRPTIKEIDKLSEKFYNNCWYSENRVKEYYPVVWLNFNEAEKKRCEMVKSKKPFVKNPGYVHPNSRYYSTLLNPISDSSNSSVVENSRKRFLDESPQEEIIEDQK</sequence>
<gene>
    <name evidence="4" type="ORF">Glove_851g15</name>
</gene>
<dbReference type="PANTHER" id="PTHR44329">
    <property type="entry name" value="SERINE/THREONINE-PROTEIN KINASE TNNI3K-RELATED"/>
    <property type="match status" value="1"/>
</dbReference>
<dbReference type="EMBL" id="PQFF01000618">
    <property type="protein sequence ID" value="RHZ43851.1"/>
    <property type="molecule type" value="Genomic_DNA"/>
</dbReference>
<evidence type="ECO:0000313" key="5">
    <source>
        <dbReference type="Proteomes" id="UP000266861"/>
    </source>
</evidence>
<dbReference type="STRING" id="1348612.A0A397FYL5"/>
<organism evidence="4 5">
    <name type="scientific">Diversispora epigaea</name>
    <dbReference type="NCBI Taxonomy" id="1348612"/>
    <lineage>
        <taxon>Eukaryota</taxon>
        <taxon>Fungi</taxon>
        <taxon>Fungi incertae sedis</taxon>
        <taxon>Mucoromycota</taxon>
        <taxon>Glomeromycotina</taxon>
        <taxon>Glomeromycetes</taxon>
        <taxon>Diversisporales</taxon>
        <taxon>Diversisporaceae</taxon>
        <taxon>Diversispora</taxon>
    </lineage>
</organism>
<accession>A0A397FYL5</accession>
<dbReference type="PROSITE" id="PS00107">
    <property type="entry name" value="PROTEIN_KINASE_ATP"/>
    <property type="match status" value="1"/>
</dbReference>
<feature type="region of interest" description="Disordered" evidence="2">
    <location>
        <begin position="656"/>
        <end position="684"/>
    </location>
</feature>
<dbReference type="GO" id="GO:0005524">
    <property type="term" value="F:ATP binding"/>
    <property type="evidence" value="ECO:0007669"/>
    <property type="project" value="UniProtKB-UniRule"/>
</dbReference>
<keyword evidence="5" id="KW-1185">Reference proteome</keyword>
<dbReference type="InterPro" id="IPR051681">
    <property type="entry name" value="Ser/Thr_Kinases-Pseudokinases"/>
</dbReference>
<dbReference type="Proteomes" id="UP000266861">
    <property type="component" value="Unassembled WGS sequence"/>
</dbReference>
<name>A0A397FYL5_9GLOM</name>
<keyword evidence="1" id="KW-0547">Nucleotide-binding</keyword>